<evidence type="ECO:0000256" key="2">
    <source>
        <dbReference type="ARBA" id="ARBA00022771"/>
    </source>
</evidence>
<dbReference type="Proteomes" id="UP000596660">
    <property type="component" value="Unplaced"/>
</dbReference>
<dbReference type="PROSITE" id="PS50089">
    <property type="entry name" value="ZF_RING_2"/>
    <property type="match status" value="1"/>
</dbReference>
<dbReference type="PANTHER" id="PTHR46858">
    <property type="entry name" value="OS05G0521000 PROTEIN"/>
    <property type="match status" value="1"/>
</dbReference>
<dbReference type="InterPro" id="IPR036770">
    <property type="entry name" value="Ankyrin_rpt-contain_sf"/>
</dbReference>
<organism evidence="7 8">
    <name type="scientific">Chenopodium quinoa</name>
    <name type="common">Quinoa</name>
    <dbReference type="NCBI Taxonomy" id="63459"/>
    <lineage>
        <taxon>Eukaryota</taxon>
        <taxon>Viridiplantae</taxon>
        <taxon>Streptophyta</taxon>
        <taxon>Embryophyta</taxon>
        <taxon>Tracheophyta</taxon>
        <taxon>Spermatophyta</taxon>
        <taxon>Magnoliopsida</taxon>
        <taxon>eudicotyledons</taxon>
        <taxon>Gunneridae</taxon>
        <taxon>Pentapetalae</taxon>
        <taxon>Caryophyllales</taxon>
        <taxon>Chenopodiaceae</taxon>
        <taxon>Chenopodioideae</taxon>
        <taxon>Atripliceae</taxon>
        <taxon>Chenopodium</taxon>
    </lineage>
</organism>
<dbReference type="SUPFAM" id="SSF57850">
    <property type="entry name" value="RING/U-box"/>
    <property type="match status" value="1"/>
</dbReference>
<keyword evidence="3" id="KW-0862">Zinc</keyword>
<dbReference type="Gene3D" id="3.30.40.10">
    <property type="entry name" value="Zinc/RING finger domain, C3HC4 (zinc finger)"/>
    <property type="match status" value="1"/>
</dbReference>
<dbReference type="Pfam" id="PF00023">
    <property type="entry name" value="Ank"/>
    <property type="match status" value="1"/>
</dbReference>
<reference evidence="7" key="2">
    <citation type="submission" date="2021-03" db="UniProtKB">
        <authorList>
            <consortium name="EnsemblPlants"/>
        </authorList>
    </citation>
    <scope>IDENTIFICATION</scope>
</reference>
<accession>A0A803M7M3</accession>
<evidence type="ECO:0000256" key="1">
    <source>
        <dbReference type="ARBA" id="ARBA00022723"/>
    </source>
</evidence>
<dbReference type="InterPro" id="IPR002110">
    <property type="entry name" value="Ankyrin_rpt"/>
</dbReference>
<protein>
    <recommendedName>
        <fullName evidence="6">RING-type domain-containing protein</fullName>
    </recommendedName>
</protein>
<evidence type="ECO:0000256" key="3">
    <source>
        <dbReference type="ARBA" id="ARBA00022833"/>
    </source>
</evidence>
<evidence type="ECO:0000313" key="7">
    <source>
        <dbReference type="EnsemblPlants" id="AUR62024688-RA:cds"/>
    </source>
</evidence>
<dbReference type="PANTHER" id="PTHR46858:SF7">
    <property type="entry name" value="RING-TYPE DOMAIN-CONTAINING PROTEIN"/>
    <property type="match status" value="1"/>
</dbReference>
<name>A0A803M7M3_CHEQI</name>
<dbReference type="Gene3D" id="1.25.40.20">
    <property type="entry name" value="Ankyrin repeat-containing domain"/>
    <property type="match status" value="1"/>
</dbReference>
<dbReference type="PROSITE" id="PS50088">
    <property type="entry name" value="ANK_REPEAT"/>
    <property type="match status" value="1"/>
</dbReference>
<feature type="repeat" description="ANK" evidence="4">
    <location>
        <begin position="39"/>
        <end position="72"/>
    </location>
</feature>
<dbReference type="OMA" id="PRCVICW"/>
<dbReference type="Pfam" id="PF13920">
    <property type="entry name" value="zf-C3HC4_3"/>
    <property type="match status" value="1"/>
</dbReference>
<dbReference type="AlphaFoldDB" id="A0A803M7M3"/>
<keyword evidence="1" id="KW-0479">Metal-binding</keyword>
<dbReference type="PROSITE" id="PS50297">
    <property type="entry name" value="ANK_REP_REGION"/>
    <property type="match status" value="1"/>
</dbReference>
<evidence type="ECO:0000259" key="6">
    <source>
        <dbReference type="PROSITE" id="PS50089"/>
    </source>
</evidence>
<evidence type="ECO:0000313" key="8">
    <source>
        <dbReference type="Proteomes" id="UP000596660"/>
    </source>
</evidence>
<dbReference type="Gramene" id="AUR62024688-RA">
    <property type="protein sequence ID" value="AUR62024688-RA:cds"/>
    <property type="gene ID" value="AUR62024688"/>
</dbReference>
<dbReference type="InterPro" id="IPR001841">
    <property type="entry name" value="Znf_RING"/>
</dbReference>
<reference evidence="7" key="1">
    <citation type="journal article" date="2017" name="Nature">
        <title>The genome of Chenopodium quinoa.</title>
        <authorList>
            <person name="Jarvis D.E."/>
            <person name="Ho Y.S."/>
            <person name="Lightfoot D.J."/>
            <person name="Schmoeckel S.M."/>
            <person name="Li B."/>
            <person name="Borm T.J.A."/>
            <person name="Ohyanagi H."/>
            <person name="Mineta K."/>
            <person name="Michell C.T."/>
            <person name="Saber N."/>
            <person name="Kharbatia N.M."/>
            <person name="Rupper R.R."/>
            <person name="Sharp A.R."/>
            <person name="Dally N."/>
            <person name="Boughton B.A."/>
            <person name="Woo Y.H."/>
            <person name="Gao G."/>
            <person name="Schijlen E.G.W.M."/>
            <person name="Guo X."/>
            <person name="Momin A.A."/>
            <person name="Negrao S."/>
            <person name="Al-Babili S."/>
            <person name="Gehring C."/>
            <person name="Roessner U."/>
            <person name="Jung C."/>
            <person name="Murphy K."/>
            <person name="Arold S.T."/>
            <person name="Gojobori T."/>
            <person name="van der Linden C.G."/>
            <person name="van Loo E.N."/>
            <person name="Jellen E.N."/>
            <person name="Maughan P.J."/>
            <person name="Tester M."/>
        </authorList>
    </citation>
    <scope>NUCLEOTIDE SEQUENCE [LARGE SCALE GENOMIC DNA]</scope>
    <source>
        <strain evidence="7">cv. PI 614886</strain>
    </source>
</reference>
<keyword evidence="2 5" id="KW-0863">Zinc-finger</keyword>
<evidence type="ECO:0000256" key="4">
    <source>
        <dbReference type="PROSITE-ProRule" id="PRU00023"/>
    </source>
</evidence>
<dbReference type="GO" id="GO:0008270">
    <property type="term" value="F:zinc ion binding"/>
    <property type="evidence" value="ECO:0007669"/>
    <property type="project" value="UniProtKB-KW"/>
</dbReference>
<sequence length="328" mass="35558">MGHKMSKDELVYQRVIEGNIDAIKALCTEGAGLEWIDKQGKTPLIVACMDPRLYIVAKTLIELGANVNAYRPAVVSIYFVEEDQELNVFFEVATALLPFSYLSRESWVVVVPCSLPNTGELIRLEFAVYSSVQDAQPRTVIPLWKSNIVEPKFRKSDPSLIIFNKSTGSRFRFLSSIKGDKQQLIQLHSACKGFLKVRPSPQLSSAGTAQPEANTSNQPVNSTTVISAAILSAPSAPPLPMHGAVDGPIHRAAINMDPVDLSVTSSIANGKTAAPRCVICWEAPVEGACVPCGHMAGCMSCLSEIKSKKGLCPVCQTKIDKVLRLYAV</sequence>
<feature type="domain" description="RING-type" evidence="6">
    <location>
        <begin position="277"/>
        <end position="316"/>
    </location>
</feature>
<dbReference type="EnsemblPlants" id="AUR62024688-RA">
    <property type="protein sequence ID" value="AUR62024688-RA:cds"/>
    <property type="gene ID" value="AUR62024688"/>
</dbReference>
<keyword evidence="8" id="KW-1185">Reference proteome</keyword>
<keyword evidence="4" id="KW-0040">ANK repeat</keyword>
<dbReference type="InterPro" id="IPR013083">
    <property type="entry name" value="Znf_RING/FYVE/PHD"/>
</dbReference>
<proteinExistence type="predicted"/>
<evidence type="ECO:0000256" key="5">
    <source>
        <dbReference type="PROSITE-ProRule" id="PRU00175"/>
    </source>
</evidence>
<dbReference type="SUPFAM" id="SSF48403">
    <property type="entry name" value="Ankyrin repeat"/>
    <property type="match status" value="1"/>
</dbReference>
<dbReference type="GO" id="GO:0061630">
    <property type="term" value="F:ubiquitin protein ligase activity"/>
    <property type="evidence" value="ECO:0007669"/>
    <property type="project" value="TreeGrafter"/>
</dbReference>
<dbReference type="GO" id="GO:0016567">
    <property type="term" value="P:protein ubiquitination"/>
    <property type="evidence" value="ECO:0007669"/>
    <property type="project" value="TreeGrafter"/>
</dbReference>